<dbReference type="EMBL" id="CAFBLZ010000103">
    <property type="protein sequence ID" value="CAB4888152.1"/>
    <property type="molecule type" value="Genomic_DNA"/>
</dbReference>
<gene>
    <name evidence="1" type="ORF">UFOPK3482_01048</name>
</gene>
<sequence length="62" mass="6514">MAHSIRVVVFPVPAAPRIIRGPPRNAIASDCEGSKVSAGREIGLGISRSPVADTLLIVRIQP</sequence>
<proteinExistence type="predicted"/>
<dbReference type="AlphaFoldDB" id="A0A6J7EWQ2"/>
<protein>
    <submittedName>
        <fullName evidence="1">Unannotated protein</fullName>
    </submittedName>
</protein>
<accession>A0A6J7EWQ2</accession>
<evidence type="ECO:0000313" key="1">
    <source>
        <dbReference type="EMBL" id="CAB4888152.1"/>
    </source>
</evidence>
<organism evidence="1">
    <name type="scientific">freshwater metagenome</name>
    <dbReference type="NCBI Taxonomy" id="449393"/>
    <lineage>
        <taxon>unclassified sequences</taxon>
        <taxon>metagenomes</taxon>
        <taxon>ecological metagenomes</taxon>
    </lineage>
</organism>
<name>A0A6J7EWQ2_9ZZZZ</name>
<reference evidence="1" key="1">
    <citation type="submission" date="2020-05" db="EMBL/GenBank/DDBJ databases">
        <authorList>
            <person name="Chiriac C."/>
            <person name="Salcher M."/>
            <person name="Ghai R."/>
            <person name="Kavagutti S V."/>
        </authorList>
    </citation>
    <scope>NUCLEOTIDE SEQUENCE</scope>
</reference>